<protein>
    <submittedName>
        <fullName evidence="3">Uncharacterized protein</fullName>
    </submittedName>
</protein>
<name>A0ABW7ZDZ6_9ACTN</name>
<feature type="region of interest" description="Disordered" evidence="1">
    <location>
        <begin position="46"/>
        <end position="90"/>
    </location>
</feature>
<feature type="transmembrane region" description="Helical" evidence="2">
    <location>
        <begin position="21"/>
        <end position="45"/>
    </location>
</feature>
<keyword evidence="2" id="KW-0472">Membrane</keyword>
<evidence type="ECO:0000256" key="2">
    <source>
        <dbReference type="SAM" id="Phobius"/>
    </source>
</evidence>
<evidence type="ECO:0000256" key="1">
    <source>
        <dbReference type="SAM" id="MobiDB-lite"/>
    </source>
</evidence>
<gene>
    <name evidence="3" type="ORF">ACIBG2_50375</name>
</gene>
<accession>A0ABW7ZDZ6</accession>
<comment type="caution">
    <text evidence="3">The sequence shown here is derived from an EMBL/GenBank/DDBJ whole genome shotgun (WGS) entry which is preliminary data.</text>
</comment>
<keyword evidence="2" id="KW-1133">Transmembrane helix</keyword>
<sequence>MTGLYDPPPSAKIRSLPKKPYRLIVPQAAGSIALICVITVAVFTASSTTSEHPKPQTAADSPAPRMTPHPTVTVTRTVSTRTPARSERKPYHMQVKVTYYRPAQPLCPRYLDIDRRFCRALLYGR</sequence>
<keyword evidence="4" id="KW-1185">Reference proteome</keyword>
<organism evidence="3 4">
    <name type="scientific">Nonomuraea typhae</name>
    <dbReference type="NCBI Taxonomy" id="2603600"/>
    <lineage>
        <taxon>Bacteria</taxon>
        <taxon>Bacillati</taxon>
        <taxon>Actinomycetota</taxon>
        <taxon>Actinomycetes</taxon>
        <taxon>Streptosporangiales</taxon>
        <taxon>Streptosporangiaceae</taxon>
        <taxon>Nonomuraea</taxon>
    </lineage>
</organism>
<keyword evidence="2" id="KW-0812">Transmembrane</keyword>
<proteinExistence type="predicted"/>
<dbReference type="Proteomes" id="UP001612741">
    <property type="component" value="Unassembled WGS sequence"/>
</dbReference>
<evidence type="ECO:0000313" key="3">
    <source>
        <dbReference type="EMBL" id="MFI6505668.1"/>
    </source>
</evidence>
<dbReference type="RefSeq" id="WP_397091973.1">
    <property type="nucleotide sequence ID" value="NZ_JBITGY010000021.1"/>
</dbReference>
<dbReference type="EMBL" id="JBITGY010000021">
    <property type="protein sequence ID" value="MFI6505668.1"/>
    <property type="molecule type" value="Genomic_DNA"/>
</dbReference>
<feature type="compositionally biased region" description="Low complexity" evidence="1">
    <location>
        <begin position="64"/>
        <end position="83"/>
    </location>
</feature>
<evidence type="ECO:0000313" key="4">
    <source>
        <dbReference type="Proteomes" id="UP001612741"/>
    </source>
</evidence>
<reference evidence="3 4" key="1">
    <citation type="submission" date="2024-10" db="EMBL/GenBank/DDBJ databases">
        <title>The Natural Products Discovery Center: Release of the First 8490 Sequenced Strains for Exploring Actinobacteria Biosynthetic Diversity.</title>
        <authorList>
            <person name="Kalkreuter E."/>
            <person name="Kautsar S.A."/>
            <person name="Yang D."/>
            <person name="Bader C.D."/>
            <person name="Teijaro C.N."/>
            <person name="Fluegel L."/>
            <person name="Davis C.M."/>
            <person name="Simpson J.R."/>
            <person name="Lauterbach L."/>
            <person name="Steele A.D."/>
            <person name="Gui C."/>
            <person name="Meng S."/>
            <person name="Li G."/>
            <person name="Viehrig K."/>
            <person name="Ye F."/>
            <person name="Su P."/>
            <person name="Kiefer A.F."/>
            <person name="Nichols A."/>
            <person name="Cepeda A.J."/>
            <person name="Yan W."/>
            <person name="Fan B."/>
            <person name="Jiang Y."/>
            <person name="Adhikari A."/>
            <person name="Zheng C.-J."/>
            <person name="Schuster L."/>
            <person name="Cowan T.M."/>
            <person name="Smanski M.J."/>
            <person name="Chevrette M.G."/>
            <person name="De Carvalho L.P.S."/>
            <person name="Shen B."/>
        </authorList>
    </citation>
    <scope>NUCLEOTIDE SEQUENCE [LARGE SCALE GENOMIC DNA]</scope>
    <source>
        <strain evidence="3 4">NPDC050545</strain>
    </source>
</reference>